<dbReference type="InterPro" id="IPR014095">
    <property type="entry name" value="Phenyl_P_COase_a"/>
</dbReference>
<organism evidence="4 5">
    <name type="scientific">Thauera aromatica K172</name>
    <dbReference type="NCBI Taxonomy" id="44139"/>
    <lineage>
        <taxon>Bacteria</taxon>
        <taxon>Pseudomonadati</taxon>
        <taxon>Pseudomonadota</taxon>
        <taxon>Betaproteobacteria</taxon>
        <taxon>Rhodocyclales</taxon>
        <taxon>Zoogloeaceae</taxon>
        <taxon>Thauera</taxon>
    </lineage>
</organism>
<dbReference type="SUPFAM" id="SSF50475">
    <property type="entry name" value="FMN-binding split barrel"/>
    <property type="match status" value="1"/>
</dbReference>
<accession>A0A2R4BQN9</accession>
<evidence type="ECO:0000313" key="4">
    <source>
        <dbReference type="EMBL" id="AVR89661.1"/>
    </source>
</evidence>
<evidence type="ECO:0000259" key="1">
    <source>
        <dbReference type="Pfam" id="PF01977"/>
    </source>
</evidence>
<dbReference type="BioCyc" id="MetaCyc:MONOMER-20843"/>
<reference evidence="4 5" key="1">
    <citation type="submission" date="2018-03" db="EMBL/GenBank/DDBJ databases">
        <title>Complete genome sequence of Thauera aromatica, a model organism for studying aromatic compound degradation under denitrifying conditions.</title>
        <authorList>
            <person name="Lo H.-Y."/>
            <person name="Goris T."/>
            <person name="Boll M."/>
            <person name="Mueller J.A."/>
        </authorList>
    </citation>
    <scope>NUCLEOTIDE SEQUENCE [LARGE SCALE GENOMIC DNA]</scope>
    <source>
        <strain evidence="4 5">K172</strain>
    </source>
</reference>
<dbReference type="Proteomes" id="UP000241885">
    <property type="component" value="Chromosome"/>
</dbReference>
<feature type="domain" description="3-octaprenyl-4-hydroxybenzoate carboxy-lyase-like C-terminal" evidence="3">
    <location>
        <begin position="331"/>
        <end position="451"/>
    </location>
</feature>
<name>A0A2R4BQN9_THAAR</name>
<dbReference type="RefSeq" id="WP_245880909.1">
    <property type="nucleotide sequence ID" value="NZ_CP028339.1"/>
</dbReference>
<dbReference type="InterPro" id="IPR049383">
    <property type="entry name" value="UbiD-like_N"/>
</dbReference>
<dbReference type="GO" id="GO:0016831">
    <property type="term" value="F:carboxy-lyase activity"/>
    <property type="evidence" value="ECO:0007669"/>
    <property type="project" value="InterPro"/>
</dbReference>
<dbReference type="GO" id="GO:0046281">
    <property type="term" value="P:cinnamic acid catabolic process"/>
    <property type="evidence" value="ECO:0007669"/>
    <property type="project" value="TreeGrafter"/>
</dbReference>
<dbReference type="InterPro" id="IPR048304">
    <property type="entry name" value="UbiD_Rift_dom"/>
</dbReference>
<dbReference type="NCBIfam" id="TIGR02723">
    <property type="entry name" value="phenyl_P_alpha"/>
    <property type="match status" value="1"/>
</dbReference>
<dbReference type="GO" id="GO:0005737">
    <property type="term" value="C:cytoplasm"/>
    <property type="evidence" value="ECO:0007669"/>
    <property type="project" value="TreeGrafter"/>
</dbReference>
<dbReference type="Gene3D" id="1.20.5.4570">
    <property type="match status" value="1"/>
</dbReference>
<dbReference type="SUPFAM" id="SSF143968">
    <property type="entry name" value="UbiD C-terminal domain-like"/>
    <property type="match status" value="1"/>
</dbReference>
<evidence type="ECO:0000259" key="3">
    <source>
        <dbReference type="Pfam" id="PF20696"/>
    </source>
</evidence>
<dbReference type="KEGG" id="tak:Tharo_2779"/>
<protein>
    <submittedName>
        <fullName evidence="4">Phenylphosphate carboxylase subunit alpha</fullName>
    </submittedName>
</protein>
<feature type="domain" description="3-octaprenyl-4-hydroxybenzoate carboxy-lyase-like N-terminal" evidence="2">
    <location>
        <begin position="23"/>
        <end position="101"/>
    </location>
</feature>
<dbReference type="AlphaFoldDB" id="A0A2R4BQN9"/>
<evidence type="ECO:0000259" key="2">
    <source>
        <dbReference type="Pfam" id="PF20695"/>
    </source>
</evidence>
<dbReference type="InterPro" id="IPR002830">
    <property type="entry name" value="UbiD"/>
</dbReference>
<proteinExistence type="predicted"/>
<dbReference type="GO" id="GO:0033494">
    <property type="term" value="P:ferulate metabolic process"/>
    <property type="evidence" value="ECO:0007669"/>
    <property type="project" value="TreeGrafter"/>
</dbReference>
<dbReference type="NCBIfam" id="TIGR00148">
    <property type="entry name" value="UbiD family decarboxylase"/>
    <property type="match status" value="1"/>
</dbReference>
<evidence type="ECO:0000313" key="5">
    <source>
        <dbReference type="Proteomes" id="UP000241885"/>
    </source>
</evidence>
<dbReference type="Pfam" id="PF20695">
    <property type="entry name" value="UbiD_N"/>
    <property type="match status" value="1"/>
</dbReference>
<dbReference type="Pfam" id="PF01977">
    <property type="entry name" value="UbiD"/>
    <property type="match status" value="1"/>
</dbReference>
<sequence>MTSIDKEIDMGKISAPKNNREFIEACVKSGDAVRIRQEVDWDNEAGAIVRRACELAEAAPFMENIKDYPGFSYFGAPLSTYRRMAISLGMDPASTLPQIGAEYLKRTNSEPVAPVIVDKRDAPCKENILLGADVDLTKLPVPLVHDGDGGRYVGTWHAVITKHPVRGDVNWGMYRQMMWDGRTMSGAVFPFSDLGKALTEYYLPRGEGCPFATAIGLSPLAAMAACAPSPIPEPELTGMLAGEPVRLVKCETNDLEVPADAEIIIEGVILPDYKVEEGPFGEYTGYRTSPRDFRVTFRVDAITYRNNATMTISNMGVPQDEGQLLRSFSLGLELEKLLKSQGIPVTGVYMHPRSTHHMMIVGVKPTYAGIAMQIAQLAFGSKLGPWFHMVMVVDDQTDIFNWDEVYHAFCTRCNPERGIHVFKNTTGTALYPHATPHDRKYSIGSQVLFDCLWPVDWDKTNDVPTLVSFKNVYPKDIQEKVTNNWTDYGFKPVK</sequence>
<dbReference type="PANTHER" id="PTHR30108">
    <property type="entry name" value="3-OCTAPRENYL-4-HYDROXYBENZOATE CARBOXY-LYASE-RELATED"/>
    <property type="match status" value="1"/>
</dbReference>
<feature type="domain" description="3-octaprenyl-4-hydroxybenzoate carboxy-lyase-like Rift-related" evidence="1">
    <location>
        <begin position="116"/>
        <end position="312"/>
    </location>
</feature>
<keyword evidence="5" id="KW-1185">Reference proteome</keyword>
<dbReference type="EMBL" id="CP028339">
    <property type="protein sequence ID" value="AVR89661.1"/>
    <property type="molecule type" value="Genomic_DNA"/>
</dbReference>
<dbReference type="Gene3D" id="3.40.1670.10">
    <property type="entry name" value="UbiD C-terminal domain-like"/>
    <property type="match status" value="1"/>
</dbReference>
<dbReference type="PANTHER" id="PTHR30108:SF17">
    <property type="entry name" value="FERULIC ACID DECARBOXYLASE 1"/>
    <property type="match status" value="1"/>
</dbReference>
<dbReference type="InterPro" id="IPR049381">
    <property type="entry name" value="UbiD-like_C"/>
</dbReference>
<dbReference type="Pfam" id="PF20696">
    <property type="entry name" value="UbiD_C"/>
    <property type="match status" value="1"/>
</dbReference>
<gene>
    <name evidence="4" type="ORF">Tharo_2779</name>
</gene>